<dbReference type="AlphaFoldDB" id="A0A147KBI6"/>
<organism evidence="1 2">
    <name type="scientific">Bacillus coahuilensis p1.1.43</name>
    <dbReference type="NCBI Taxonomy" id="1150625"/>
    <lineage>
        <taxon>Bacteria</taxon>
        <taxon>Bacillati</taxon>
        <taxon>Bacillota</taxon>
        <taxon>Bacilli</taxon>
        <taxon>Bacillales</taxon>
        <taxon>Bacillaceae</taxon>
        <taxon>Bacillus</taxon>
    </lineage>
</organism>
<dbReference type="EMBL" id="LDYG01000012">
    <property type="protein sequence ID" value="KUP08443.1"/>
    <property type="molecule type" value="Genomic_DNA"/>
</dbReference>
<dbReference type="RefSeq" id="WP_059350284.1">
    <property type="nucleotide sequence ID" value="NZ_LDYG01000012.1"/>
</dbReference>
<dbReference type="STRING" id="1150625.Q75_02790"/>
<gene>
    <name evidence="1" type="ORF">Q75_02790</name>
</gene>
<proteinExistence type="predicted"/>
<reference evidence="1 2" key="1">
    <citation type="journal article" date="2016" name="Front. Microbiol.">
        <title>Microevolution Analysis of Bacillus coahuilensis Unveils Differences in Phosphorus Acquisition Strategies and Their Regulation.</title>
        <authorList>
            <person name="Gomez-Lunar Z."/>
            <person name="Hernandez-Gonzalez I."/>
            <person name="Rodriguez-Torres M.D."/>
            <person name="Souza V."/>
            <person name="Olmedo-Alvarez G."/>
        </authorList>
    </citation>
    <scope>NUCLEOTIDE SEQUENCE [LARGE SCALE GENOMIC DNA]</scope>
    <source>
        <strain evidence="2">p1.1.43</strain>
    </source>
</reference>
<accession>A0A147KBI6</accession>
<dbReference type="Proteomes" id="UP000074108">
    <property type="component" value="Unassembled WGS sequence"/>
</dbReference>
<keyword evidence="2" id="KW-1185">Reference proteome</keyword>
<dbReference type="PATRIC" id="fig|1150625.3.peg.577"/>
<evidence type="ECO:0000313" key="2">
    <source>
        <dbReference type="Proteomes" id="UP000074108"/>
    </source>
</evidence>
<dbReference type="OrthoDB" id="2843140at2"/>
<comment type="caution">
    <text evidence="1">The sequence shown here is derived from an EMBL/GenBank/DDBJ whole genome shotgun (WGS) entry which is preliminary data.</text>
</comment>
<evidence type="ECO:0000313" key="1">
    <source>
        <dbReference type="EMBL" id="KUP08443.1"/>
    </source>
</evidence>
<protein>
    <submittedName>
        <fullName evidence="1">Uncharacterized protein</fullName>
    </submittedName>
</protein>
<sequence>MTKLRRVQKSVLNKGKKRTIEIYEFTKKRYFKKDGTFLNSRVKDVFDFAFNMSFGGKGEHRATRTGGDKKRFNGEKFANTFQGKLAEFAVQEHLKTKGIELDDPDIDVYGLGEWDKYDFQYNNFKISIKSTKFFGQLLLLETKDWSERGEYLPNKKRGDSDYIYDYFILVRIKPSIENMMEDKEYLKKNRLITNESISEDEIISDEKNMLEKLFDIKNNELRSNFEYEVAGVISNETLKYIIKNKYILPKHSYLGKSKTGMDAENYYIQVGNFKNIDELVNKITKNN</sequence>
<name>A0A147KBI6_9BACI</name>